<reference evidence="4" key="1">
    <citation type="journal article" date="2014" name="Genome Announc.">
        <title>Draft genome sequence of Weissella oryzae SG25T, isolated from fermented rice grains.</title>
        <authorList>
            <person name="Tanizawa Y."/>
            <person name="Fujisawa T."/>
            <person name="Mochizuki T."/>
            <person name="Kaminuma E."/>
            <person name="Suzuki Y."/>
            <person name="Nakamura Y."/>
            <person name="Tohno M."/>
        </authorList>
    </citation>
    <scope>NUCLEOTIDE SEQUENCE [LARGE SCALE GENOMIC DNA]</scope>
    <source>
        <strain evidence="4">DSM 25784 / JCM 18191 / LMG 30913 / SG25</strain>
    </source>
</reference>
<sequence>MSKKNNIKKMQNSDKKMRHKGYKVNKSWVYAAITSFVGAFGGGLAVHSAAHAEVTNNKHKASVETSTEKVLATQKKATIPSIDSINNTKLENKDTRAVTLKITGRFLDSENNNAPLAADKVTTYSMGDTFQFPLPIDVPGKVIDATRLSFVIDGSELTYSILADIYKSTTGEYPNSIKDLVEFMNSGEIGDLTVQDSSDVEIDYYYHADHSVFEAKNYSMDAGADAQAKFKASDMIQKLVDSTGTAITNFDSVTVDTSDVKWDTKGSYTVKFSYLDVTSGKMLTAEATLTLTSSASESASDSLSDSMSGSDSISDSLSDSVSGSDSISDSVSDSVSGSDSTSDSLSDSISGSDSTSDSLSDSISGSDSTSDSLSDSLSDSDSASDSLSDSISGSDSTSDVISDSESTSDSLSDSISGSDSTSDSLSDSISGSDSTSDSLSDS</sequence>
<keyword evidence="3" id="KW-0378">Hydrolase</keyword>
<evidence type="ECO:0000256" key="2">
    <source>
        <dbReference type="SAM" id="MobiDB-lite"/>
    </source>
</evidence>
<gene>
    <name evidence="3" type="ORF">WOSG25_260010</name>
</gene>
<evidence type="ECO:0000313" key="3">
    <source>
        <dbReference type="EMBL" id="GAK32046.1"/>
    </source>
</evidence>
<dbReference type="RefSeq" id="WP_045477309.1">
    <property type="nucleotide sequence ID" value="NZ_DF820509.1"/>
</dbReference>
<feature type="non-terminal residue" evidence="3">
    <location>
        <position position="442"/>
    </location>
</feature>
<dbReference type="GO" id="GO:0006508">
    <property type="term" value="P:proteolysis"/>
    <property type="evidence" value="ECO:0007669"/>
    <property type="project" value="UniProtKB-KW"/>
</dbReference>
<evidence type="ECO:0000256" key="1">
    <source>
        <dbReference type="ARBA" id="ARBA00022729"/>
    </source>
</evidence>
<dbReference type="InterPro" id="IPR022263">
    <property type="entry name" value="KxYKxGKxW"/>
</dbReference>
<proteinExistence type="predicted"/>
<dbReference type="Pfam" id="PF19258">
    <property type="entry name" value="KxYKxGKxW_sig"/>
    <property type="match status" value="1"/>
</dbReference>
<protein>
    <submittedName>
        <fullName evidence="3">Subtilisin-like serine protease</fullName>
    </submittedName>
</protein>
<evidence type="ECO:0000313" key="4">
    <source>
        <dbReference type="Proteomes" id="UP000030643"/>
    </source>
</evidence>
<organism evidence="3 4">
    <name type="scientific">Weissella oryzae (strain DSM 25784 / JCM 18191 / LMG 30913 / SG25)</name>
    <dbReference type="NCBI Taxonomy" id="1329250"/>
    <lineage>
        <taxon>Bacteria</taxon>
        <taxon>Bacillati</taxon>
        <taxon>Bacillota</taxon>
        <taxon>Bacilli</taxon>
        <taxon>Lactobacillales</taxon>
        <taxon>Lactobacillaceae</taxon>
        <taxon>Weissella</taxon>
    </lineage>
</organism>
<dbReference type="GO" id="GO:0008233">
    <property type="term" value="F:peptidase activity"/>
    <property type="evidence" value="ECO:0007669"/>
    <property type="project" value="UniProtKB-KW"/>
</dbReference>
<name>A0A069D3R8_WEIOS</name>
<dbReference type="NCBIfam" id="TIGR03715">
    <property type="entry name" value="KxYKxGKxW"/>
    <property type="match status" value="1"/>
</dbReference>
<keyword evidence="1" id="KW-0732">Signal</keyword>
<keyword evidence="4" id="KW-1185">Reference proteome</keyword>
<keyword evidence="3" id="KW-0645">Protease</keyword>
<dbReference type="AlphaFoldDB" id="A0A069D3R8"/>
<feature type="region of interest" description="Disordered" evidence="2">
    <location>
        <begin position="294"/>
        <end position="442"/>
    </location>
</feature>
<dbReference type="EMBL" id="DF820509">
    <property type="protein sequence ID" value="GAK32046.1"/>
    <property type="molecule type" value="Genomic_DNA"/>
</dbReference>
<accession>A0A069D3R8</accession>
<dbReference type="Proteomes" id="UP000030643">
    <property type="component" value="Unassembled WGS sequence"/>
</dbReference>
<dbReference type="STRING" id="1329250.WOSG25_260010"/>